<feature type="chain" id="PRO_5002205736" description="Protein ROT1" evidence="11">
    <location>
        <begin position="20"/>
        <end position="235"/>
    </location>
</feature>
<keyword evidence="5 10" id="KW-0812">Transmembrane</keyword>
<dbReference type="HOGENOM" id="CLU_071622_1_1_1"/>
<keyword evidence="8 10" id="KW-1133">Transmembrane helix</keyword>
<evidence type="ECO:0000256" key="7">
    <source>
        <dbReference type="ARBA" id="ARBA00022824"/>
    </source>
</evidence>
<sequence length="235" mass="25166">MFIHPLVLSLMVAAVPALAQINLQDGIHNVTSIEGTWSTGSGAVMTGAGSVNPTDMSFNYPNNTGRSFSFTDAGNWEQYDYRMASNATRPDCITAVLTWQHGTFEFLPNGSLALTPFEGDGFQQVQDRCAAVSNQISRYSQSILFSQWRIFALPGLNEANAVHLNLYEFDGTPVAPMNLVASPPNMLPTSTIVVTATSTAVKRDLNARSSASKSLPLMFGSVIALAGLGAMLVLL</sequence>
<keyword evidence="9 10" id="KW-0472">Membrane</keyword>
<dbReference type="GO" id="GO:0005789">
    <property type="term" value="C:endoplasmic reticulum membrane"/>
    <property type="evidence" value="ECO:0007669"/>
    <property type="project" value="UniProtKB-SubCell"/>
</dbReference>
<evidence type="ECO:0000256" key="8">
    <source>
        <dbReference type="ARBA" id="ARBA00022989"/>
    </source>
</evidence>
<evidence type="ECO:0000256" key="4">
    <source>
        <dbReference type="ARBA" id="ARBA00017291"/>
    </source>
</evidence>
<feature type="signal peptide" evidence="11">
    <location>
        <begin position="1"/>
        <end position="19"/>
    </location>
</feature>
<dbReference type="PANTHER" id="PTHR28090">
    <property type="entry name" value="PROTEIN ROT1"/>
    <property type="match status" value="1"/>
</dbReference>
<evidence type="ECO:0000256" key="3">
    <source>
        <dbReference type="ARBA" id="ARBA00016195"/>
    </source>
</evidence>
<evidence type="ECO:0000256" key="2">
    <source>
        <dbReference type="ARBA" id="ARBA00007149"/>
    </source>
</evidence>
<feature type="transmembrane region" description="Helical" evidence="10">
    <location>
        <begin position="215"/>
        <end position="234"/>
    </location>
</feature>
<keyword evidence="13" id="KW-1185">Reference proteome</keyword>
<keyword evidence="7" id="KW-0256">Endoplasmic reticulum</keyword>
<protein>
    <recommendedName>
        <fullName evidence="4">Protein ROT1</fullName>
    </recommendedName>
    <alternativeName>
        <fullName evidence="3">Protein rot1</fullName>
    </alternativeName>
</protein>
<evidence type="ECO:0000256" key="6">
    <source>
        <dbReference type="ARBA" id="ARBA00022729"/>
    </source>
</evidence>
<dbReference type="GO" id="GO:0051082">
    <property type="term" value="F:unfolded protein binding"/>
    <property type="evidence" value="ECO:0007669"/>
    <property type="project" value="TreeGrafter"/>
</dbReference>
<dbReference type="Proteomes" id="UP000054279">
    <property type="component" value="Unassembled WGS sequence"/>
</dbReference>
<keyword evidence="6 11" id="KW-0732">Signal</keyword>
<dbReference type="OrthoDB" id="5327821at2759"/>
<organism evidence="12 13">
    <name type="scientific">Sphaerobolus stellatus (strain SS14)</name>
    <dbReference type="NCBI Taxonomy" id="990650"/>
    <lineage>
        <taxon>Eukaryota</taxon>
        <taxon>Fungi</taxon>
        <taxon>Dikarya</taxon>
        <taxon>Basidiomycota</taxon>
        <taxon>Agaricomycotina</taxon>
        <taxon>Agaricomycetes</taxon>
        <taxon>Phallomycetidae</taxon>
        <taxon>Geastrales</taxon>
        <taxon>Sphaerobolaceae</taxon>
        <taxon>Sphaerobolus</taxon>
    </lineage>
</organism>
<dbReference type="GO" id="GO:0006458">
    <property type="term" value="P:'de novo' protein folding"/>
    <property type="evidence" value="ECO:0007669"/>
    <property type="project" value="InterPro"/>
</dbReference>
<evidence type="ECO:0000313" key="12">
    <source>
        <dbReference type="EMBL" id="KIJ45931.1"/>
    </source>
</evidence>
<reference evidence="12 13" key="1">
    <citation type="submission" date="2014-06" db="EMBL/GenBank/DDBJ databases">
        <title>Evolutionary Origins and Diversification of the Mycorrhizal Mutualists.</title>
        <authorList>
            <consortium name="DOE Joint Genome Institute"/>
            <consortium name="Mycorrhizal Genomics Consortium"/>
            <person name="Kohler A."/>
            <person name="Kuo A."/>
            <person name="Nagy L.G."/>
            <person name="Floudas D."/>
            <person name="Copeland A."/>
            <person name="Barry K.W."/>
            <person name="Cichocki N."/>
            <person name="Veneault-Fourrey C."/>
            <person name="LaButti K."/>
            <person name="Lindquist E.A."/>
            <person name="Lipzen A."/>
            <person name="Lundell T."/>
            <person name="Morin E."/>
            <person name="Murat C."/>
            <person name="Riley R."/>
            <person name="Ohm R."/>
            <person name="Sun H."/>
            <person name="Tunlid A."/>
            <person name="Henrissat B."/>
            <person name="Grigoriev I.V."/>
            <person name="Hibbett D.S."/>
            <person name="Martin F."/>
        </authorList>
    </citation>
    <scope>NUCLEOTIDE SEQUENCE [LARGE SCALE GENOMIC DNA]</scope>
    <source>
        <strain evidence="12 13">SS14</strain>
    </source>
</reference>
<proteinExistence type="inferred from homology"/>
<evidence type="ECO:0000256" key="11">
    <source>
        <dbReference type="SAM" id="SignalP"/>
    </source>
</evidence>
<comment type="similarity">
    <text evidence="2">Belongs to the ROT1 family.</text>
</comment>
<accession>A0A0C9W3Z2</accession>
<gene>
    <name evidence="12" type="ORF">M422DRAFT_29582</name>
</gene>
<dbReference type="Pfam" id="PF10681">
    <property type="entry name" value="Rot1"/>
    <property type="match status" value="1"/>
</dbReference>
<dbReference type="InterPro" id="IPR019623">
    <property type="entry name" value="Rot1"/>
</dbReference>
<evidence type="ECO:0000313" key="13">
    <source>
        <dbReference type="Proteomes" id="UP000054279"/>
    </source>
</evidence>
<dbReference type="EMBL" id="KN837110">
    <property type="protein sequence ID" value="KIJ45931.1"/>
    <property type="molecule type" value="Genomic_DNA"/>
</dbReference>
<name>A0A0C9W3Z2_SPHS4</name>
<comment type="subcellular location">
    <subcellularLocation>
        <location evidence="1">Endoplasmic reticulum membrane</location>
        <topology evidence="1">Single-pass type I membrane protein</topology>
    </subcellularLocation>
</comment>
<dbReference type="AlphaFoldDB" id="A0A0C9W3Z2"/>
<dbReference type="PANTHER" id="PTHR28090:SF1">
    <property type="entry name" value="PROTEIN ROT1"/>
    <property type="match status" value="1"/>
</dbReference>
<evidence type="ECO:0000256" key="10">
    <source>
        <dbReference type="SAM" id="Phobius"/>
    </source>
</evidence>
<evidence type="ECO:0000256" key="1">
    <source>
        <dbReference type="ARBA" id="ARBA00004115"/>
    </source>
</evidence>
<evidence type="ECO:0000256" key="5">
    <source>
        <dbReference type="ARBA" id="ARBA00022692"/>
    </source>
</evidence>
<evidence type="ECO:0000256" key="9">
    <source>
        <dbReference type="ARBA" id="ARBA00023136"/>
    </source>
</evidence>